<keyword evidence="5" id="KW-0804">Transcription</keyword>
<dbReference type="InterPro" id="IPR045843">
    <property type="entry name" value="IND-like"/>
</dbReference>
<dbReference type="SUPFAM" id="SSF47459">
    <property type="entry name" value="HLH, helix-loop-helix DNA-binding domain"/>
    <property type="match status" value="1"/>
</dbReference>
<protein>
    <recommendedName>
        <fullName evidence="8">BHLH domain-containing protein</fullName>
    </recommendedName>
</protein>
<dbReference type="FunFam" id="4.10.280.10:FF:000053">
    <property type="entry name" value="BHLH transcription factor"/>
    <property type="match status" value="1"/>
</dbReference>
<keyword evidence="3" id="KW-0805">Transcription regulation</keyword>
<organism evidence="9 10">
    <name type="scientific">Ensete ventricosum</name>
    <name type="common">Abyssinian banana</name>
    <name type="synonym">Musa ensete</name>
    <dbReference type="NCBI Taxonomy" id="4639"/>
    <lineage>
        <taxon>Eukaryota</taxon>
        <taxon>Viridiplantae</taxon>
        <taxon>Streptophyta</taxon>
        <taxon>Embryophyta</taxon>
        <taxon>Tracheophyta</taxon>
        <taxon>Spermatophyta</taxon>
        <taxon>Magnoliopsida</taxon>
        <taxon>Liliopsida</taxon>
        <taxon>Zingiberales</taxon>
        <taxon>Musaceae</taxon>
        <taxon>Ensete</taxon>
    </lineage>
</organism>
<dbReference type="PANTHER" id="PTHR45914:SF54">
    <property type="entry name" value="OS08G0471401 PROTEIN"/>
    <property type="match status" value="1"/>
</dbReference>
<dbReference type="InterPro" id="IPR036638">
    <property type="entry name" value="HLH_DNA-bd_sf"/>
</dbReference>
<dbReference type="PROSITE" id="PS50888">
    <property type="entry name" value="BHLH"/>
    <property type="match status" value="1"/>
</dbReference>
<evidence type="ECO:0000313" key="9">
    <source>
        <dbReference type="EMBL" id="RRT75141.1"/>
    </source>
</evidence>
<dbReference type="Gene3D" id="4.10.280.10">
    <property type="entry name" value="Helix-loop-helix DNA-binding domain"/>
    <property type="match status" value="1"/>
</dbReference>
<dbReference type="Proteomes" id="UP000287651">
    <property type="component" value="Unassembled WGS sequence"/>
</dbReference>
<dbReference type="AlphaFoldDB" id="A0A427AG36"/>
<name>A0A427AG36_ENSVE</name>
<evidence type="ECO:0000256" key="2">
    <source>
        <dbReference type="ARBA" id="ARBA00005510"/>
    </source>
</evidence>
<comment type="caution">
    <text evidence="9">The sequence shown here is derived from an EMBL/GenBank/DDBJ whole genome shotgun (WGS) entry which is preliminary data.</text>
</comment>
<evidence type="ECO:0000256" key="3">
    <source>
        <dbReference type="ARBA" id="ARBA00023015"/>
    </source>
</evidence>
<evidence type="ECO:0000256" key="7">
    <source>
        <dbReference type="SAM" id="MobiDB-lite"/>
    </source>
</evidence>
<comment type="similarity">
    <text evidence="2">Belongs to the bHLH protein family.</text>
</comment>
<dbReference type="SMART" id="SM00353">
    <property type="entry name" value="HLH"/>
    <property type="match status" value="1"/>
</dbReference>
<dbReference type="InterPro" id="IPR011598">
    <property type="entry name" value="bHLH_dom"/>
</dbReference>
<evidence type="ECO:0000259" key="8">
    <source>
        <dbReference type="PROSITE" id="PS50888"/>
    </source>
</evidence>
<accession>A0A427AG36</accession>
<keyword evidence="6" id="KW-0539">Nucleus</keyword>
<dbReference type="GO" id="GO:0003677">
    <property type="term" value="F:DNA binding"/>
    <property type="evidence" value="ECO:0007669"/>
    <property type="project" value="UniProtKB-KW"/>
</dbReference>
<evidence type="ECO:0000256" key="4">
    <source>
        <dbReference type="ARBA" id="ARBA00023125"/>
    </source>
</evidence>
<dbReference type="Pfam" id="PF23173">
    <property type="entry name" value="bHLH_SAC51"/>
    <property type="match status" value="1"/>
</dbReference>
<feature type="domain" description="BHLH" evidence="8">
    <location>
        <begin position="136"/>
        <end position="185"/>
    </location>
</feature>
<sequence>MDVDYLASSTAAPMDPMTVMMEMEMEKLSELSKAQLMPSVSYSGGLSPPFSNASAATYHAPSSSLAPFSGHHQDQHTPTLTNSTMGAASWLADPYRGCWWPPAAAMREMIFRIAAMQPIHIDPESAKPPKRRNVKVSKDPQSVAARHRRERISERIRILQQLVPGGTKMDTASMLDEAIHYMKFLKSQVQALERSAAANQSTGSMATTGFSMTGAKFWEDGYSKNEEGERENTGLRMPLLDARWQKEGLRKWRDSGGSSSSSIEISAMEEDEDGGGLLHVSSTRMTSRHLRHEDNVRKDGLWWVGIDSMHAARPHAVWVVLLLREWLDLGSILNNEDRI</sequence>
<dbReference type="GO" id="GO:0005634">
    <property type="term" value="C:nucleus"/>
    <property type="evidence" value="ECO:0007669"/>
    <property type="project" value="UniProtKB-SubCell"/>
</dbReference>
<evidence type="ECO:0000313" key="10">
    <source>
        <dbReference type="Proteomes" id="UP000287651"/>
    </source>
</evidence>
<feature type="region of interest" description="Disordered" evidence="7">
    <location>
        <begin position="122"/>
        <end position="148"/>
    </location>
</feature>
<evidence type="ECO:0000256" key="1">
    <source>
        <dbReference type="ARBA" id="ARBA00004123"/>
    </source>
</evidence>
<evidence type="ECO:0000256" key="6">
    <source>
        <dbReference type="ARBA" id="ARBA00023242"/>
    </source>
</evidence>
<dbReference type="GO" id="GO:0046983">
    <property type="term" value="F:protein dimerization activity"/>
    <property type="evidence" value="ECO:0007669"/>
    <property type="project" value="InterPro"/>
</dbReference>
<gene>
    <name evidence="9" type="ORF">B296_00014559</name>
</gene>
<comment type="subcellular location">
    <subcellularLocation>
        <location evidence="1">Nucleus</location>
    </subcellularLocation>
</comment>
<proteinExistence type="inferred from homology"/>
<dbReference type="PANTHER" id="PTHR45914">
    <property type="entry name" value="TRANSCRIPTION FACTOR HEC3-RELATED"/>
    <property type="match status" value="1"/>
</dbReference>
<evidence type="ECO:0000256" key="5">
    <source>
        <dbReference type="ARBA" id="ARBA00023163"/>
    </source>
</evidence>
<dbReference type="EMBL" id="AMZH03002571">
    <property type="protein sequence ID" value="RRT75141.1"/>
    <property type="molecule type" value="Genomic_DNA"/>
</dbReference>
<reference evidence="9 10" key="1">
    <citation type="journal article" date="2014" name="Agronomy (Basel)">
        <title>A Draft Genome Sequence for Ensete ventricosum, the Drought-Tolerant Tree Against Hunger.</title>
        <authorList>
            <person name="Harrison J."/>
            <person name="Moore K.A."/>
            <person name="Paszkiewicz K."/>
            <person name="Jones T."/>
            <person name="Grant M."/>
            <person name="Ambacheew D."/>
            <person name="Muzemil S."/>
            <person name="Studholme D.J."/>
        </authorList>
    </citation>
    <scope>NUCLEOTIDE SEQUENCE [LARGE SCALE GENOMIC DNA]</scope>
</reference>
<keyword evidence="4" id="KW-0238">DNA-binding</keyword>
<dbReference type="GO" id="GO:0003700">
    <property type="term" value="F:DNA-binding transcription factor activity"/>
    <property type="evidence" value="ECO:0007669"/>
    <property type="project" value="InterPro"/>
</dbReference>